<dbReference type="InterPro" id="IPR001952">
    <property type="entry name" value="Alkaline_phosphatase"/>
</dbReference>
<dbReference type="PANTHER" id="PTHR11596:SF5">
    <property type="entry name" value="ALKALINE PHOSPHATASE"/>
    <property type="match status" value="1"/>
</dbReference>
<dbReference type="GO" id="GO:0004035">
    <property type="term" value="F:alkaline phosphatase activity"/>
    <property type="evidence" value="ECO:0007669"/>
    <property type="project" value="UniProtKB-EC"/>
</dbReference>
<feature type="signal peptide" evidence="3">
    <location>
        <begin position="1"/>
        <end position="20"/>
    </location>
</feature>
<dbReference type="PANTHER" id="PTHR11596">
    <property type="entry name" value="ALKALINE PHOSPHATASE"/>
    <property type="match status" value="1"/>
</dbReference>
<name>A0ABS5JX19_9BACT</name>
<gene>
    <name evidence="4" type="ORF">KEM10_14120</name>
</gene>
<evidence type="ECO:0000313" key="5">
    <source>
        <dbReference type="Proteomes" id="UP000708576"/>
    </source>
</evidence>
<proteinExistence type="inferred from homology"/>
<protein>
    <submittedName>
        <fullName evidence="4">Alkaline phosphatase</fullName>
        <ecNumber evidence="4">3.1.3.1</ecNumber>
    </submittedName>
</protein>
<dbReference type="SUPFAM" id="SSF53649">
    <property type="entry name" value="Alkaline phosphatase-like"/>
    <property type="match status" value="1"/>
</dbReference>
<dbReference type="Gene3D" id="3.40.720.10">
    <property type="entry name" value="Alkaline Phosphatase, subunit A"/>
    <property type="match status" value="1"/>
</dbReference>
<dbReference type="Gene3D" id="1.10.60.40">
    <property type="match status" value="1"/>
</dbReference>
<evidence type="ECO:0000313" key="4">
    <source>
        <dbReference type="EMBL" id="MBS2099427.1"/>
    </source>
</evidence>
<keyword evidence="4" id="KW-0378">Hydrolase</keyword>
<dbReference type="RefSeq" id="WP_212216669.1">
    <property type="nucleotide sequence ID" value="NZ_JAGUCO010000011.1"/>
</dbReference>
<dbReference type="CDD" id="cd16012">
    <property type="entry name" value="ALP"/>
    <property type="match status" value="1"/>
</dbReference>
<keyword evidence="1" id="KW-0597">Phosphoprotein</keyword>
<feature type="chain" id="PRO_5046032223" evidence="3">
    <location>
        <begin position="21"/>
        <end position="466"/>
    </location>
</feature>
<comment type="similarity">
    <text evidence="2">Belongs to the alkaline phosphatase family.</text>
</comment>
<sequence>MKRREFLNTGLLAAVTGAFAAPTILNAKSPSARKKAKNIIFMVSDGMSSGTLNMADLLLQRKEGRGSTWIDLYRQNRVKKAFMDTASANSLVTDSAAGASAWGGGKRVKNGSLNVNPDGTFNKPILQKFKEAGKAVGCVTTVPITHATPAGFSVNFKHRNMQDKIASKYLDLKFDVMMGGGLEYFDGTKRDDKKNIFEDFNQAGFQVVRDKSQMKNTIKGKPVIGVFHEDGLPYDLDLQNNAELKDKIPTLSEMTKKAIELMSSNSDGFVLQVEGGKVDWAAHANDTAALIYEQVAFDKAVAEAIKFAEGRNDTLVVITTDHGNANPGLIKSKKVDKKFETLFSAKYTNDKLLFEITKNDKPSDVIERIKHAQNIVISDSEAKEILKAYDSHEEGLYNAYNLPFEPLAQIQQNYTSVGWSGMNHSADFVELAMFGAGSEKLTPFVKNYELHNYMLQVAEVNDLALV</sequence>
<keyword evidence="3" id="KW-0732">Signal</keyword>
<dbReference type="InterPro" id="IPR017850">
    <property type="entry name" value="Alkaline_phosphatase_core_sf"/>
</dbReference>
<evidence type="ECO:0000256" key="1">
    <source>
        <dbReference type="ARBA" id="ARBA00022553"/>
    </source>
</evidence>
<dbReference type="PRINTS" id="PR00113">
    <property type="entry name" value="ALKPHPHTASE"/>
</dbReference>
<accession>A0ABS5JX19</accession>
<keyword evidence="5" id="KW-1185">Reference proteome</keyword>
<organism evidence="4 5">
    <name type="scientific">Carboxylicivirga linearis</name>
    <dbReference type="NCBI Taxonomy" id="1628157"/>
    <lineage>
        <taxon>Bacteria</taxon>
        <taxon>Pseudomonadati</taxon>
        <taxon>Bacteroidota</taxon>
        <taxon>Bacteroidia</taxon>
        <taxon>Marinilabiliales</taxon>
        <taxon>Marinilabiliaceae</taxon>
        <taxon>Carboxylicivirga</taxon>
    </lineage>
</organism>
<comment type="caution">
    <text evidence="4">The sequence shown here is derived from an EMBL/GenBank/DDBJ whole genome shotgun (WGS) entry which is preliminary data.</text>
</comment>
<dbReference type="EC" id="3.1.3.1" evidence="4"/>
<dbReference type="Proteomes" id="UP000708576">
    <property type="component" value="Unassembled WGS sequence"/>
</dbReference>
<dbReference type="Pfam" id="PF00245">
    <property type="entry name" value="Alk_phosphatase"/>
    <property type="match status" value="1"/>
</dbReference>
<evidence type="ECO:0000256" key="2">
    <source>
        <dbReference type="RuleBase" id="RU003946"/>
    </source>
</evidence>
<evidence type="ECO:0000256" key="3">
    <source>
        <dbReference type="SAM" id="SignalP"/>
    </source>
</evidence>
<dbReference type="EMBL" id="JAGUCO010000011">
    <property type="protein sequence ID" value="MBS2099427.1"/>
    <property type="molecule type" value="Genomic_DNA"/>
</dbReference>
<dbReference type="SMART" id="SM00098">
    <property type="entry name" value="alkPPc"/>
    <property type="match status" value="1"/>
</dbReference>
<reference evidence="4 5" key="1">
    <citation type="journal article" date="2015" name="Int. J. Syst. Evol. Microbiol.">
        <title>Carboxylicivirga linearis sp. nov., isolated from a sea cucumber culture pond.</title>
        <authorList>
            <person name="Wang F.Q."/>
            <person name="Zhou Y.X."/>
            <person name="Lin X.Z."/>
            <person name="Chen G.J."/>
            <person name="Du Z.J."/>
        </authorList>
    </citation>
    <scope>NUCLEOTIDE SEQUENCE [LARGE SCALE GENOMIC DNA]</scope>
    <source>
        <strain evidence="4 5">FB218</strain>
    </source>
</reference>